<proteinExistence type="predicted"/>
<gene>
    <name evidence="2" type="ORF">A4X09_0g7646</name>
</gene>
<dbReference type="Proteomes" id="UP000078113">
    <property type="component" value="Unassembled WGS sequence"/>
</dbReference>
<dbReference type="EMBL" id="LWDG02000962">
    <property type="protein sequence ID" value="KAE8261560.1"/>
    <property type="molecule type" value="Genomic_DNA"/>
</dbReference>
<organism evidence="2 3">
    <name type="scientific">Tilletia walkeri</name>
    <dbReference type="NCBI Taxonomy" id="117179"/>
    <lineage>
        <taxon>Eukaryota</taxon>
        <taxon>Fungi</taxon>
        <taxon>Dikarya</taxon>
        <taxon>Basidiomycota</taxon>
        <taxon>Ustilaginomycotina</taxon>
        <taxon>Exobasidiomycetes</taxon>
        <taxon>Tilletiales</taxon>
        <taxon>Tilletiaceae</taxon>
        <taxon>Tilletia</taxon>
    </lineage>
</organism>
<evidence type="ECO:0000259" key="1">
    <source>
        <dbReference type="Pfam" id="PF14204"/>
    </source>
</evidence>
<dbReference type="InterPro" id="IPR025607">
    <property type="entry name" value="Ribosomal_uL18_C_euk"/>
</dbReference>
<name>A0A8X7N2W5_9BASI</name>
<reference evidence="2" key="2">
    <citation type="journal article" date="2019" name="IMA Fungus">
        <title>Genome sequencing and comparison of five Tilletia species to identify candidate genes for the detection of regulated species infecting wheat.</title>
        <authorList>
            <person name="Nguyen H.D.T."/>
            <person name="Sultana T."/>
            <person name="Kesanakurti P."/>
            <person name="Hambleton S."/>
        </authorList>
    </citation>
    <scope>NUCLEOTIDE SEQUENCE</scope>
    <source>
        <strain evidence="2">DAOMC 236422</strain>
    </source>
</reference>
<feature type="non-terminal residue" evidence="2">
    <location>
        <position position="1"/>
    </location>
</feature>
<feature type="domain" description="Large ribosomal subunit protein uL18 C-terminal eukaryotes" evidence="1">
    <location>
        <begin position="1"/>
        <end position="24"/>
    </location>
</feature>
<comment type="caution">
    <text evidence="2">The sequence shown here is derived from an EMBL/GenBank/DDBJ whole genome shotgun (WGS) entry which is preliminary data.</text>
</comment>
<sequence length="27" mass="3299">QYKAKKLTYQQRKENIAQKIEAFKSKQ</sequence>
<evidence type="ECO:0000313" key="2">
    <source>
        <dbReference type="EMBL" id="KAE8261560.1"/>
    </source>
</evidence>
<dbReference type="Pfam" id="PF14204">
    <property type="entry name" value="Ribosomal_L18_c"/>
    <property type="match status" value="1"/>
</dbReference>
<keyword evidence="3" id="KW-1185">Reference proteome</keyword>
<dbReference type="AlphaFoldDB" id="A0A8X7N2W5"/>
<evidence type="ECO:0000313" key="3">
    <source>
        <dbReference type="Proteomes" id="UP000078113"/>
    </source>
</evidence>
<protein>
    <recommendedName>
        <fullName evidence="1">Large ribosomal subunit protein uL18 C-terminal eukaryotes domain-containing protein</fullName>
    </recommendedName>
</protein>
<reference evidence="2" key="1">
    <citation type="submission" date="2016-04" db="EMBL/GenBank/DDBJ databases">
        <authorList>
            <person name="Nguyen H.D."/>
            <person name="Samba Siva P."/>
            <person name="Cullis J."/>
            <person name="Levesque C.A."/>
            <person name="Hambleton S."/>
        </authorList>
    </citation>
    <scope>NUCLEOTIDE SEQUENCE</scope>
    <source>
        <strain evidence="2">DAOMC 236422</strain>
    </source>
</reference>
<accession>A0A8X7N2W5</accession>